<organism evidence="4 5">
    <name type="scientific">miscellaneous Crenarchaeota group-15 archaeon DG-45</name>
    <dbReference type="NCBI Taxonomy" id="1685127"/>
    <lineage>
        <taxon>Archaea</taxon>
        <taxon>Candidatus Bathyarchaeota</taxon>
        <taxon>MCG-15</taxon>
    </lineage>
</organism>
<evidence type="ECO:0000313" key="5">
    <source>
        <dbReference type="Proteomes" id="UP000037210"/>
    </source>
</evidence>
<comment type="caution">
    <text evidence="4">The sequence shown here is derived from an EMBL/GenBank/DDBJ whole genome shotgun (WGS) entry which is preliminary data.</text>
</comment>
<dbReference type="PATRIC" id="fig|1685127.3.peg.605"/>
<proteinExistence type="inferred from homology"/>
<evidence type="ECO:0000256" key="2">
    <source>
        <dbReference type="ARBA" id="ARBA00022723"/>
    </source>
</evidence>
<dbReference type="Pfam" id="PF13669">
    <property type="entry name" value="Glyoxalase_4"/>
    <property type="match status" value="1"/>
</dbReference>
<dbReference type="PANTHER" id="PTHR43048">
    <property type="entry name" value="METHYLMALONYL-COA EPIMERASE"/>
    <property type="match status" value="1"/>
</dbReference>
<dbReference type="GO" id="GO:0046491">
    <property type="term" value="P:L-methylmalonyl-CoA metabolic process"/>
    <property type="evidence" value="ECO:0007669"/>
    <property type="project" value="TreeGrafter"/>
</dbReference>
<dbReference type="InterPro" id="IPR037523">
    <property type="entry name" value="VOC_core"/>
</dbReference>
<dbReference type="InterPro" id="IPR017515">
    <property type="entry name" value="MeMalonyl-CoA_epimerase"/>
</dbReference>
<dbReference type="AlphaFoldDB" id="A0A0M0BR29"/>
<keyword evidence="2" id="KW-0479">Metal-binding</keyword>
<dbReference type="GO" id="GO:0046872">
    <property type="term" value="F:metal ion binding"/>
    <property type="evidence" value="ECO:0007669"/>
    <property type="project" value="UniProtKB-KW"/>
</dbReference>
<dbReference type="Proteomes" id="UP000037210">
    <property type="component" value="Unassembled WGS sequence"/>
</dbReference>
<dbReference type="SUPFAM" id="SSF54593">
    <property type="entry name" value="Glyoxalase/Bleomycin resistance protein/Dihydroxybiphenyl dioxygenase"/>
    <property type="match status" value="1"/>
</dbReference>
<evidence type="ECO:0000256" key="1">
    <source>
        <dbReference type="ARBA" id="ARBA00009308"/>
    </source>
</evidence>
<dbReference type="InterPro" id="IPR051785">
    <property type="entry name" value="MMCE/EMCE_epimerase"/>
</dbReference>
<dbReference type="NCBIfam" id="TIGR03081">
    <property type="entry name" value="metmalonyl_epim"/>
    <property type="match status" value="1"/>
</dbReference>
<evidence type="ECO:0000259" key="3">
    <source>
        <dbReference type="PROSITE" id="PS51819"/>
    </source>
</evidence>
<dbReference type="EMBL" id="LFWZ01000015">
    <property type="protein sequence ID" value="KON31023.1"/>
    <property type="molecule type" value="Genomic_DNA"/>
</dbReference>
<dbReference type="GO" id="GO:0004493">
    <property type="term" value="F:methylmalonyl-CoA epimerase activity"/>
    <property type="evidence" value="ECO:0007669"/>
    <property type="project" value="TreeGrafter"/>
</dbReference>
<accession>A0A0M0BR29</accession>
<protein>
    <submittedName>
        <fullName evidence="4">Methylmalonyl-CoA epimerase</fullName>
    </submittedName>
</protein>
<comment type="similarity">
    <text evidence="1">Belongs to the methylmalonyl-CoA epimerase family.</text>
</comment>
<dbReference type="Gene3D" id="3.10.180.10">
    <property type="entry name" value="2,3-Dihydroxybiphenyl 1,2-Dioxygenase, domain 1"/>
    <property type="match status" value="1"/>
</dbReference>
<dbReference type="PROSITE" id="PS51819">
    <property type="entry name" value="VOC"/>
    <property type="match status" value="1"/>
</dbReference>
<feature type="domain" description="VOC" evidence="3">
    <location>
        <begin position="4"/>
        <end position="132"/>
    </location>
</feature>
<dbReference type="PANTHER" id="PTHR43048:SF3">
    <property type="entry name" value="METHYLMALONYL-COA EPIMERASE, MITOCHONDRIAL"/>
    <property type="match status" value="1"/>
</dbReference>
<name>A0A0M0BR29_9ARCH</name>
<reference evidence="4 5" key="1">
    <citation type="submission" date="2015-06" db="EMBL/GenBank/DDBJ databases">
        <title>New insights into the roles of widespread benthic archaea in carbon and nitrogen cycling.</title>
        <authorList>
            <person name="Lazar C.S."/>
            <person name="Baker B.J."/>
            <person name="Seitz K.W."/>
            <person name="Hyde A.S."/>
            <person name="Dick G.J."/>
            <person name="Hinrichs K.-U."/>
            <person name="Teske A.P."/>
        </authorList>
    </citation>
    <scope>NUCLEOTIDE SEQUENCE [LARGE SCALE GENOMIC DNA]</scope>
    <source>
        <strain evidence="4">DG-45</strain>
    </source>
</reference>
<dbReference type="InterPro" id="IPR029068">
    <property type="entry name" value="Glyas_Bleomycin-R_OHBP_Dase"/>
</dbReference>
<sequence>MIKNVAHIGVAVRSLDEALGIYRDALGLEVAGIEEVEEQRVRTAFIPVGGTQIELLESTSPDGPVGRFISSRGEGIHHIALNVEGIEGLMEKLKKQGVRLIDERPRVNVHGRKYAFVHPKSMAGVLVELCEAPG</sequence>
<dbReference type="CDD" id="cd07249">
    <property type="entry name" value="MMCE"/>
    <property type="match status" value="1"/>
</dbReference>
<evidence type="ECO:0000313" key="4">
    <source>
        <dbReference type="EMBL" id="KON31023.1"/>
    </source>
</evidence>
<gene>
    <name evidence="4" type="ORF">AC482_02205</name>
</gene>